<keyword evidence="1" id="KW-0472">Membrane</keyword>
<keyword evidence="1" id="KW-1133">Transmembrane helix</keyword>
<protein>
    <submittedName>
        <fullName evidence="2">Uncharacterized protein</fullName>
    </submittedName>
</protein>
<evidence type="ECO:0000313" key="2">
    <source>
        <dbReference type="EMBL" id="KAL0309045.1"/>
    </source>
</evidence>
<feature type="transmembrane region" description="Helical" evidence="1">
    <location>
        <begin position="40"/>
        <end position="60"/>
    </location>
</feature>
<sequence>MGGAFGKMTILGMSVPGSADRGIIVVVDPEWGAKGRLGSATGYLPGFLFVATLVGVSMIYSRLKLCVPIDGAN</sequence>
<proteinExistence type="predicted"/>
<accession>A0AAW2KPQ2</accession>
<keyword evidence="1" id="KW-0812">Transmembrane</keyword>
<comment type="caution">
    <text evidence="2">The sequence shown here is derived from an EMBL/GenBank/DDBJ whole genome shotgun (WGS) entry which is preliminary data.</text>
</comment>
<name>A0AAW2KPQ2_SESRA</name>
<reference evidence="2" key="1">
    <citation type="submission" date="2020-06" db="EMBL/GenBank/DDBJ databases">
        <authorList>
            <person name="Li T."/>
            <person name="Hu X."/>
            <person name="Zhang T."/>
            <person name="Song X."/>
            <person name="Zhang H."/>
            <person name="Dai N."/>
            <person name="Sheng W."/>
            <person name="Hou X."/>
            <person name="Wei L."/>
        </authorList>
    </citation>
    <scope>NUCLEOTIDE SEQUENCE</scope>
    <source>
        <strain evidence="2">G02</strain>
        <tissue evidence="2">Leaf</tissue>
    </source>
</reference>
<evidence type="ECO:0000256" key="1">
    <source>
        <dbReference type="SAM" id="Phobius"/>
    </source>
</evidence>
<gene>
    <name evidence="2" type="ORF">Sradi_5846800</name>
</gene>
<dbReference type="EMBL" id="JACGWJ010000027">
    <property type="protein sequence ID" value="KAL0309045.1"/>
    <property type="molecule type" value="Genomic_DNA"/>
</dbReference>
<dbReference type="AlphaFoldDB" id="A0AAW2KPQ2"/>
<reference evidence="2" key="2">
    <citation type="journal article" date="2024" name="Plant">
        <title>Genomic evolution and insights into agronomic trait innovations of Sesamum species.</title>
        <authorList>
            <person name="Miao H."/>
            <person name="Wang L."/>
            <person name="Qu L."/>
            <person name="Liu H."/>
            <person name="Sun Y."/>
            <person name="Le M."/>
            <person name="Wang Q."/>
            <person name="Wei S."/>
            <person name="Zheng Y."/>
            <person name="Lin W."/>
            <person name="Duan Y."/>
            <person name="Cao H."/>
            <person name="Xiong S."/>
            <person name="Wang X."/>
            <person name="Wei L."/>
            <person name="Li C."/>
            <person name="Ma Q."/>
            <person name="Ju M."/>
            <person name="Zhao R."/>
            <person name="Li G."/>
            <person name="Mu C."/>
            <person name="Tian Q."/>
            <person name="Mei H."/>
            <person name="Zhang T."/>
            <person name="Gao T."/>
            <person name="Zhang H."/>
        </authorList>
    </citation>
    <scope>NUCLEOTIDE SEQUENCE</scope>
    <source>
        <strain evidence="2">G02</strain>
    </source>
</reference>
<organism evidence="2">
    <name type="scientific">Sesamum radiatum</name>
    <name type="common">Black benniseed</name>
    <dbReference type="NCBI Taxonomy" id="300843"/>
    <lineage>
        <taxon>Eukaryota</taxon>
        <taxon>Viridiplantae</taxon>
        <taxon>Streptophyta</taxon>
        <taxon>Embryophyta</taxon>
        <taxon>Tracheophyta</taxon>
        <taxon>Spermatophyta</taxon>
        <taxon>Magnoliopsida</taxon>
        <taxon>eudicotyledons</taxon>
        <taxon>Gunneridae</taxon>
        <taxon>Pentapetalae</taxon>
        <taxon>asterids</taxon>
        <taxon>lamiids</taxon>
        <taxon>Lamiales</taxon>
        <taxon>Pedaliaceae</taxon>
        <taxon>Sesamum</taxon>
    </lineage>
</organism>